<evidence type="ECO:0000313" key="2">
    <source>
        <dbReference type="EMBL" id="TKA73515.1"/>
    </source>
</evidence>
<dbReference type="PANTHER" id="PTHR14087:SF7">
    <property type="entry name" value="THYMOCYTE NUCLEAR PROTEIN 1"/>
    <property type="match status" value="1"/>
</dbReference>
<dbReference type="GO" id="GO:0005634">
    <property type="term" value="C:nucleus"/>
    <property type="evidence" value="ECO:0007669"/>
    <property type="project" value="TreeGrafter"/>
</dbReference>
<dbReference type="OrthoDB" id="41445at2759"/>
<feature type="domain" description="EVE" evidence="1">
    <location>
        <begin position="4"/>
        <end position="53"/>
    </location>
</feature>
<accession>A0A4U0XFV4</accession>
<dbReference type="AlphaFoldDB" id="A0A4U0XFV4"/>
<evidence type="ECO:0000313" key="3">
    <source>
        <dbReference type="Proteomes" id="UP000308768"/>
    </source>
</evidence>
<name>A0A4U0XFV4_9PEZI</name>
<comment type="caution">
    <text evidence="2">The sequence shown here is derived from an EMBL/GenBank/DDBJ whole genome shotgun (WGS) entry which is preliminary data.</text>
</comment>
<sequence length="56" mass="6008">MGPEKWECVSNLMARDNLKAMKKGDLAFFYASNGEDPGIVGTMEVVEEATPDGGTV</sequence>
<protein>
    <recommendedName>
        <fullName evidence="1">EVE domain-containing protein</fullName>
    </recommendedName>
</protein>
<dbReference type="InterPro" id="IPR002740">
    <property type="entry name" value="EVE_domain"/>
</dbReference>
<evidence type="ECO:0000259" key="1">
    <source>
        <dbReference type="Pfam" id="PF01878"/>
    </source>
</evidence>
<proteinExistence type="predicted"/>
<organism evidence="2 3">
    <name type="scientific">Cryomyces minteri</name>
    <dbReference type="NCBI Taxonomy" id="331657"/>
    <lineage>
        <taxon>Eukaryota</taxon>
        <taxon>Fungi</taxon>
        <taxon>Dikarya</taxon>
        <taxon>Ascomycota</taxon>
        <taxon>Pezizomycotina</taxon>
        <taxon>Dothideomycetes</taxon>
        <taxon>Dothideomycetes incertae sedis</taxon>
        <taxon>Cryomyces</taxon>
    </lineage>
</organism>
<dbReference type="STRING" id="331657.A0A4U0XFV4"/>
<gene>
    <name evidence="2" type="ORF">B0A49_08815</name>
</gene>
<dbReference type="SUPFAM" id="SSF88697">
    <property type="entry name" value="PUA domain-like"/>
    <property type="match status" value="1"/>
</dbReference>
<dbReference type="InterPro" id="IPR015947">
    <property type="entry name" value="PUA-like_sf"/>
</dbReference>
<dbReference type="EMBL" id="NAJN01000428">
    <property type="protein sequence ID" value="TKA73515.1"/>
    <property type="molecule type" value="Genomic_DNA"/>
</dbReference>
<reference evidence="2 3" key="1">
    <citation type="submission" date="2017-03" db="EMBL/GenBank/DDBJ databases">
        <title>Genomes of endolithic fungi from Antarctica.</title>
        <authorList>
            <person name="Coleine C."/>
            <person name="Masonjones S."/>
            <person name="Stajich J.E."/>
        </authorList>
    </citation>
    <scope>NUCLEOTIDE SEQUENCE [LARGE SCALE GENOMIC DNA]</scope>
    <source>
        <strain evidence="2 3">CCFEE 5187</strain>
    </source>
</reference>
<dbReference type="PANTHER" id="PTHR14087">
    <property type="entry name" value="THYMOCYTE NUCLEAR PROTEIN 1"/>
    <property type="match status" value="1"/>
</dbReference>
<keyword evidence="3" id="KW-1185">Reference proteome</keyword>
<dbReference type="InterPro" id="IPR052181">
    <property type="entry name" value="5hmC_binding"/>
</dbReference>
<dbReference type="Proteomes" id="UP000308768">
    <property type="component" value="Unassembled WGS sequence"/>
</dbReference>
<dbReference type="Pfam" id="PF01878">
    <property type="entry name" value="EVE"/>
    <property type="match status" value="1"/>
</dbReference>
<dbReference type="Gene3D" id="3.10.590.10">
    <property type="entry name" value="ph1033 like domains"/>
    <property type="match status" value="1"/>
</dbReference>